<dbReference type="NCBIfam" id="TIGR01150">
    <property type="entry name" value="puhA"/>
    <property type="match status" value="1"/>
</dbReference>
<evidence type="ECO:0000313" key="5">
    <source>
        <dbReference type="Proteomes" id="UP000239724"/>
    </source>
</evidence>
<evidence type="ECO:0000259" key="2">
    <source>
        <dbReference type="Pfam" id="PF03967"/>
    </source>
</evidence>
<dbReference type="EMBL" id="NHRY01000252">
    <property type="protein sequence ID" value="PPQ27838.1"/>
    <property type="molecule type" value="Genomic_DNA"/>
</dbReference>
<dbReference type="GO" id="GO:0019684">
    <property type="term" value="P:photosynthesis, light reaction"/>
    <property type="evidence" value="ECO:0007669"/>
    <property type="project" value="InterPro"/>
</dbReference>
<dbReference type="InterPro" id="IPR037097">
    <property type="entry name" value="Photo_RC_H_N_sf"/>
</dbReference>
<dbReference type="RefSeq" id="WP_104521710.1">
    <property type="nucleotide sequence ID" value="NZ_NHRY01000252.1"/>
</dbReference>
<dbReference type="InterPro" id="IPR011033">
    <property type="entry name" value="PRC_barrel-like_sf"/>
</dbReference>
<dbReference type="InterPro" id="IPR005652">
    <property type="entry name" value="Photo_RC_H"/>
</dbReference>
<dbReference type="InterPro" id="IPR015810">
    <property type="entry name" value="Photo_RC_H_N"/>
</dbReference>
<dbReference type="InterPro" id="IPR014747">
    <property type="entry name" value="Bac_photo_RC_H_C"/>
</dbReference>
<dbReference type="Gene3D" id="4.10.540.10">
    <property type="entry name" value="Photosynthetic reaction centre, H subunit, N-terminal domain"/>
    <property type="match status" value="1"/>
</dbReference>
<protein>
    <recommendedName>
        <fullName evidence="7">Photosynthetic reaction center subunit H</fullName>
    </recommendedName>
</protein>
<evidence type="ECO:0007829" key="6">
    <source>
        <dbReference type="PDB" id="7XXF"/>
    </source>
</evidence>
<evidence type="ECO:0000259" key="3">
    <source>
        <dbReference type="Pfam" id="PF05239"/>
    </source>
</evidence>
<feature type="transmembrane region" description="Helical" evidence="1">
    <location>
        <begin position="12"/>
        <end position="31"/>
    </location>
</feature>
<name>A0A2S6MZS1_RHOGL</name>
<dbReference type="Pfam" id="PF03967">
    <property type="entry name" value="PRCH"/>
    <property type="match status" value="1"/>
</dbReference>
<keyword evidence="1" id="KW-0472">Membrane</keyword>
<proteinExistence type="evidence at protein level"/>
<comment type="caution">
    <text evidence="4">The sequence shown here is derived from an EMBL/GenBank/DDBJ whole genome shotgun (WGS) entry which is preliminary data.</text>
</comment>
<keyword evidence="1" id="KW-0812">Transmembrane</keyword>
<keyword evidence="1" id="KW-1133">Transmembrane helix</keyword>
<keyword evidence="6" id="KW-0002">3D-structure</keyword>
<accession>A0A2S6MZS1</accession>
<keyword evidence="5" id="KW-1185">Reference proteome</keyword>
<dbReference type="PDB" id="7XXF">
    <property type="method" value="EM"/>
    <property type="resolution" value="2.24 A"/>
    <property type="chains" value="H=1-258"/>
</dbReference>
<dbReference type="GO" id="GO:0030077">
    <property type="term" value="C:plasma membrane light-harvesting complex"/>
    <property type="evidence" value="ECO:0007669"/>
    <property type="project" value="InterPro"/>
</dbReference>
<gene>
    <name evidence="4" type="ORF">CCS01_25840</name>
</gene>
<feature type="domain" description="Photosynthetic reaction centre H subunit N-terminal" evidence="2">
    <location>
        <begin position="5"/>
        <end position="138"/>
    </location>
</feature>
<dbReference type="Proteomes" id="UP000239724">
    <property type="component" value="Unassembled WGS sequence"/>
</dbReference>
<dbReference type="InterPro" id="IPR027275">
    <property type="entry name" value="PRC-brl_dom"/>
</dbReference>
<evidence type="ECO:0000313" key="4">
    <source>
        <dbReference type="EMBL" id="PPQ27838.1"/>
    </source>
</evidence>
<dbReference type="OrthoDB" id="8557487at2"/>
<dbReference type="Pfam" id="PF05239">
    <property type="entry name" value="PRC"/>
    <property type="match status" value="1"/>
</dbReference>
<dbReference type="SUPFAM" id="SSF81490">
    <property type="entry name" value="Photosystem II reaction centre subunit H, transmembrane region"/>
    <property type="match status" value="1"/>
</dbReference>
<dbReference type="EMDB" id="EMD-33501"/>
<dbReference type="AlphaFoldDB" id="A0A2S6MZS1"/>
<organism evidence="4 5">
    <name type="scientific">Rhodopila globiformis</name>
    <name type="common">Rhodopseudomonas globiformis</name>
    <dbReference type="NCBI Taxonomy" id="1071"/>
    <lineage>
        <taxon>Bacteria</taxon>
        <taxon>Pseudomonadati</taxon>
        <taxon>Pseudomonadota</taxon>
        <taxon>Alphaproteobacteria</taxon>
        <taxon>Acetobacterales</taxon>
        <taxon>Acetobacteraceae</taxon>
        <taxon>Rhodopila</taxon>
    </lineage>
</organism>
<evidence type="ECO:0000256" key="1">
    <source>
        <dbReference type="SAM" id="Phobius"/>
    </source>
</evidence>
<dbReference type="SMR" id="A0A2S6MZS1"/>
<feature type="domain" description="PRC-barrel" evidence="3">
    <location>
        <begin position="149"/>
        <end position="216"/>
    </location>
</feature>
<dbReference type="SUPFAM" id="SSF50346">
    <property type="entry name" value="PRC-barrel domain"/>
    <property type="match status" value="1"/>
</dbReference>
<reference evidence="4 5" key="1">
    <citation type="journal article" date="2018" name="Arch. Microbiol.">
        <title>New insights into the metabolic potential of the phototrophic purple bacterium Rhodopila globiformis DSM 161(T) from its draft genome sequence and evidence for a vanadium-dependent nitrogenase.</title>
        <authorList>
            <person name="Imhoff J.F."/>
            <person name="Rahn T."/>
            <person name="Kunzel S."/>
            <person name="Neulinger S.C."/>
        </authorList>
    </citation>
    <scope>NUCLEOTIDE SEQUENCE [LARGE SCALE GENOMIC DNA]</scope>
    <source>
        <strain evidence="4 5">DSM 161</strain>
    </source>
</reference>
<sequence>MEIGAITQQIDAAQLVLYTFWLFFAGLIIYLRMEDKREGYPLVTEIPGKFLEGFPPMPAPKTFILTHNQGTVTVPRAVPRAEIEYKAEPCAAWPGAPHEPVGPNKMLSGAGPSGYALRFDTPEPTFDTGVPRMAPMRVATDHVFDEDGPNPIGYDLVGFDGIVAGKITDAWVDREESLVRYLEAKLTNDKSILVPMPLSRVKDSTGQVLLASLKGEQVLEAPTLANPDQVTLREEDRIAAYFASGHLYATQARQESIL</sequence>
<dbReference type="Gene3D" id="3.90.50.10">
    <property type="entry name" value="Photosynthetic Reaction Center, subunit H, domain 2"/>
    <property type="match status" value="1"/>
</dbReference>
<reference evidence="6" key="2">
    <citation type="journal article" date="2022" name="Commun. Biol.">
        <title>An LH1-RC photocomplex from an extremophilic phototroph provides insight into origins of two photosynthesis proteins.</title>
        <authorList>
            <person name="Tani K."/>
            <person name="Kanno R."/>
            <person name="Kurosawa K."/>
            <person name="Takaichi S."/>
            <person name="Nagashima K.V.P."/>
            <person name="Hall M."/>
            <person name="Yu L.J."/>
            <person name="Kimura Y."/>
            <person name="Madigan M.T."/>
            <person name="Mizoguchi A."/>
            <person name="Humbel B.M."/>
            <person name="Wang-Otomo Z.Y."/>
        </authorList>
    </citation>
    <scope>STRUCTURE BY ELECTRON MICROSCOPY (2.24 ANGSTROMS)</scope>
</reference>
<evidence type="ECO:0008006" key="7">
    <source>
        <dbReference type="Google" id="ProtNLM"/>
    </source>
</evidence>